<dbReference type="GeneID" id="70185323"/>
<dbReference type="RefSeq" id="XP_046005294.1">
    <property type="nucleotide sequence ID" value="XM_046155777.1"/>
</dbReference>
<sequence length="148" mass="15787">MKFFAPLTLAAAASAATLERKQEKTKNIGEFSAACIPHSVMCSYSFTVSNDPSLPVSNCEAFLAGPDRLPPVDEGKCADNSAYTWTTDRTTDGGLDFTVSFPLNSRSNITYCATLPASDFVVDDNGSVQTERYTGPTGFAATVDACFQ</sequence>
<dbReference type="Proteomes" id="UP000756346">
    <property type="component" value="Unassembled WGS sequence"/>
</dbReference>
<reference evidence="2" key="1">
    <citation type="journal article" date="2021" name="Nat. Commun.">
        <title>Genetic determinants of endophytism in the Arabidopsis root mycobiome.</title>
        <authorList>
            <person name="Mesny F."/>
            <person name="Miyauchi S."/>
            <person name="Thiergart T."/>
            <person name="Pickel B."/>
            <person name="Atanasova L."/>
            <person name="Karlsson M."/>
            <person name="Huettel B."/>
            <person name="Barry K.W."/>
            <person name="Haridas S."/>
            <person name="Chen C."/>
            <person name="Bauer D."/>
            <person name="Andreopoulos W."/>
            <person name="Pangilinan J."/>
            <person name="LaButti K."/>
            <person name="Riley R."/>
            <person name="Lipzen A."/>
            <person name="Clum A."/>
            <person name="Drula E."/>
            <person name="Henrissat B."/>
            <person name="Kohler A."/>
            <person name="Grigoriev I.V."/>
            <person name="Martin F.M."/>
            <person name="Hacquard S."/>
        </authorList>
    </citation>
    <scope>NUCLEOTIDE SEQUENCE</scope>
    <source>
        <strain evidence="2">MPI-CAGE-CH-0230</strain>
    </source>
</reference>
<evidence type="ECO:0000313" key="3">
    <source>
        <dbReference type="Proteomes" id="UP000756346"/>
    </source>
</evidence>
<dbReference type="EMBL" id="JAGTJQ010000013">
    <property type="protein sequence ID" value="KAH7014327.1"/>
    <property type="molecule type" value="Genomic_DNA"/>
</dbReference>
<feature type="signal peptide" evidence="1">
    <location>
        <begin position="1"/>
        <end position="15"/>
    </location>
</feature>
<proteinExistence type="predicted"/>
<comment type="caution">
    <text evidence="2">The sequence shown here is derived from an EMBL/GenBank/DDBJ whole genome shotgun (WGS) entry which is preliminary data.</text>
</comment>
<protein>
    <recommendedName>
        <fullName evidence="4">Hypersensitive response-inducing protein</fullName>
    </recommendedName>
</protein>
<keyword evidence="1" id="KW-0732">Signal</keyword>
<evidence type="ECO:0000256" key="1">
    <source>
        <dbReference type="SAM" id="SignalP"/>
    </source>
</evidence>
<feature type="chain" id="PRO_5040454850" description="Hypersensitive response-inducing protein" evidence="1">
    <location>
        <begin position="16"/>
        <end position="148"/>
    </location>
</feature>
<keyword evidence="3" id="KW-1185">Reference proteome</keyword>
<organism evidence="2 3">
    <name type="scientific">Microdochium trichocladiopsis</name>
    <dbReference type="NCBI Taxonomy" id="1682393"/>
    <lineage>
        <taxon>Eukaryota</taxon>
        <taxon>Fungi</taxon>
        <taxon>Dikarya</taxon>
        <taxon>Ascomycota</taxon>
        <taxon>Pezizomycotina</taxon>
        <taxon>Sordariomycetes</taxon>
        <taxon>Xylariomycetidae</taxon>
        <taxon>Xylariales</taxon>
        <taxon>Microdochiaceae</taxon>
        <taxon>Microdochium</taxon>
    </lineage>
</organism>
<dbReference type="OrthoDB" id="3679184at2759"/>
<evidence type="ECO:0008006" key="4">
    <source>
        <dbReference type="Google" id="ProtNLM"/>
    </source>
</evidence>
<accession>A0A9P9BLQ4</accession>
<gene>
    <name evidence="2" type="ORF">B0I36DRAFT_338561</name>
</gene>
<name>A0A9P9BLQ4_9PEZI</name>
<dbReference type="AlphaFoldDB" id="A0A9P9BLQ4"/>
<evidence type="ECO:0000313" key="2">
    <source>
        <dbReference type="EMBL" id="KAH7014327.1"/>
    </source>
</evidence>